<evidence type="ECO:0000256" key="4">
    <source>
        <dbReference type="SAM" id="Phobius"/>
    </source>
</evidence>
<feature type="domain" description="DNA mismatch repair proteins mutS family" evidence="6">
    <location>
        <begin position="417"/>
        <end position="594"/>
    </location>
</feature>
<gene>
    <name evidence="7" type="primary">mutS_2</name>
    <name evidence="7" type="ORF">TICRE_04660</name>
</gene>
<evidence type="ECO:0000313" key="7">
    <source>
        <dbReference type="EMBL" id="OLS03472.1"/>
    </source>
</evidence>
<keyword evidence="3" id="KW-0238">DNA-binding</keyword>
<protein>
    <submittedName>
        <fullName evidence="7">DNA mismatch repair protein MutS</fullName>
    </submittedName>
</protein>
<comment type="caution">
    <text evidence="7">The sequence shown here is derived from an EMBL/GenBank/DDBJ whole genome shotgun (WGS) entry which is preliminary data.</text>
</comment>
<dbReference type="PANTHER" id="PTHR11361">
    <property type="entry name" value="DNA MISMATCH REPAIR PROTEIN MUTS FAMILY MEMBER"/>
    <property type="match status" value="1"/>
</dbReference>
<dbReference type="SMART" id="SM00533">
    <property type="entry name" value="MUTSd"/>
    <property type="match status" value="1"/>
</dbReference>
<dbReference type="SUPFAM" id="SSF48334">
    <property type="entry name" value="DNA repair protein MutS, domain III"/>
    <property type="match status" value="1"/>
</dbReference>
<dbReference type="AlphaFoldDB" id="A0A1U7M832"/>
<keyword evidence="4" id="KW-1133">Transmembrane helix</keyword>
<feature type="transmembrane region" description="Helical" evidence="4">
    <location>
        <begin position="54"/>
        <end position="74"/>
    </location>
</feature>
<dbReference type="GO" id="GO:0140664">
    <property type="term" value="F:ATP-dependent DNA damage sensor activity"/>
    <property type="evidence" value="ECO:0007669"/>
    <property type="project" value="InterPro"/>
</dbReference>
<evidence type="ECO:0000256" key="2">
    <source>
        <dbReference type="ARBA" id="ARBA00022840"/>
    </source>
</evidence>
<dbReference type="SMART" id="SM00534">
    <property type="entry name" value="MUTSac"/>
    <property type="match status" value="1"/>
</dbReference>
<dbReference type="Gene3D" id="1.10.1420.10">
    <property type="match status" value="1"/>
</dbReference>
<keyword evidence="4" id="KW-0472">Membrane</keyword>
<dbReference type="GO" id="GO:0006298">
    <property type="term" value="P:mismatch repair"/>
    <property type="evidence" value="ECO:0007669"/>
    <property type="project" value="InterPro"/>
</dbReference>
<dbReference type="InterPro" id="IPR036187">
    <property type="entry name" value="DNA_mismatch_repair_MutS_sf"/>
</dbReference>
<dbReference type="OrthoDB" id="9802448at2"/>
<feature type="domain" description="DNA mismatch repair protein MutS core" evidence="5">
    <location>
        <begin position="123"/>
        <end position="406"/>
    </location>
</feature>
<reference evidence="7 8" key="1">
    <citation type="submission" date="2016-02" db="EMBL/GenBank/DDBJ databases">
        <title>Genome sequence of Tissierella creatinophila DSM 6911.</title>
        <authorList>
            <person name="Poehlein A."/>
            <person name="Daniel R."/>
        </authorList>
    </citation>
    <scope>NUCLEOTIDE SEQUENCE [LARGE SCALE GENOMIC DNA]</scope>
    <source>
        <strain evidence="7 8">DSM 6911</strain>
    </source>
</reference>
<evidence type="ECO:0000259" key="5">
    <source>
        <dbReference type="SMART" id="SM00533"/>
    </source>
</evidence>
<dbReference type="InterPro" id="IPR027417">
    <property type="entry name" value="P-loop_NTPase"/>
</dbReference>
<evidence type="ECO:0000259" key="6">
    <source>
        <dbReference type="SMART" id="SM00534"/>
    </source>
</evidence>
<dbReference type="InterPro" id="IPR045076">
    <property type="entry name" value="MutS"/>
</dbReference>
<evidence type="ECO:0000256" key="1">
    <source>
        <dbReference type="ARBA" id="ARBA00022741"/>
    </source>
</evidence>
<evidence type="ECO:0000256" key="3">
    <source>
        <dbReference type="ARBA" id="ARBA00023125"/>
    </source>
</evidence>
<dbReference type="Pfam" id="PF00488">
    <property type="entry name" value="MutS_V"/>
    <property type="match status" value="1"/>
</dbReference>
<keyword evidence="4" id="KW-0812">Transmembrane</keyword>
<dbReference type="GO" id="GO:0005524">
    <property type="term" value="F:ATP binding"/>
    <property type="evidence" value="ECO:0007669"/>
    <property type="project" value="UniProtKB-KW"/>
</dbReference>
<keyword evidence="2" id="KW-0067">ATP-binding</keyword>
<name>A0A1U7M832_TISCR</name>
<proteinExistence type="predicted"/>
<dbReference type="Proteomes" id="UP000186112">
    <property type="component" value="Unassembled WGS sequence"/>
</dbReference>
<dbReference type="Gene3D" id="3.40.50.300">
    <property type="entry name" value="P-loop containing nucleotide triphosphate hydrolases"/>
    <property type="match status" value="1"/>
</dbReference>
<dbReference type="SUPFAM" id="SSF52540">
    <property type="entry name" value="P-loop containing nucleoside triphosphate hydrolases"/>
    <property type="match status" value="1"/>
</dbReference>
<feature type="transmembrane region" description="Helical" evidence="4">
    <location>
        <begin position="207"/>
        <end position="228"/>
    </location>
</feature>
<accession>A0A1U7M832</accession>
<evidence type="ECO:0000313" key="8">
    <source>
        <dbReference type="Proteomes" id="UP000186112"/>
    </source>
</evidence>
<feature type="transmembrane region" description="Helical" evidence="4">
    <location>
        <begin position="234"/>
        <end position="252"/>
    </location>
</feature>
<keyword evidence="8" id="KW-1185">Reference proteome</keyword>
<organism evidence="7 8">
    <name type="scientific">Tissierella creatinophila DSM 6911</name>
    <dbReference type="NCBI Taxonomy" id="1123403"/>
    <lineage>
        <taxon>Bacteria</taxon>
        <taxon>Bacillati</taxon>
        <taxon>Bacillota</taxon>
        <taxon>Tissierellia</taxon>
        <taxon>Tissierellales</taxon>
        <taxon>Tissierellaceae</taxon>
        <taxon>Tissierella</taxon>
    </lineage>
</organism>
<dbReference type="PANTHER" id="PTHR11361:SF99">
    <property type="entry name" value="DNA MISMATCH REPAIR PROTEIN"/>
    <property type="match status" value="1"/>
</dbReference>
<dbReference type="Pfam" id="PF05192">
    <property type="entry name" value="MutS_III"/>
    <property type="match status" value="1"/>
</dbReference>
<dbReference type="GO" id="GO:0030983">
    <property type="term" value="F:mismatched DNA binding"/>
    <property type="evidence" value="ECO:0007669"/>
    <property type="project" value="InterPro"/>
</dbReference>
<feature type="transmembrane region" description="Helical" evidence="4">
    <location>
        <begin position="21"/>
        <end position="42"/>
    </location>
</feature>
<dbReference type="GO" id="GO:0005829">
    <property type="term" value="C:cytosol"/>
    <property type="evidence" value="ECO:0007669"/>
    <property type="project" value="TreeGrafter"/>
</dbReference>
<dbReference type="InterPro" id="IPR007696">
    <property type="entry name" value="DNA_mismatch_repair_MutS_core"/>
</dbReference>
<dbReference type="InterPro" id="IPR000432">
    <property type="entry name" value="DNA_mismatch_repair_MutS_C"/>
</dbReference>
<sequence>MIEEKFKQIIKREEDTIKKETSSFNILGALRLISFMVIIYFSYKYIKEPLDIHFYLLLLNISIFIVLVIFHIKVKNRLNYSKKMIAINKKYLDRISGDWIHFTDIGEEFVDKTHRYSSDLDIVGERSLFQLINLTHTFYGRKILAKDLLDPKYTKEEIKTRQEAIEELKDKLEFCEKLELKASDDSIKNPQKMIEYFTESKKAYSKAIINILRIMPIIAVLLSITIIILKIQSLYRVVFFLFTLQSIIWLVGMNKNNELLEKVSYLSSSLEDYLEILRLIEKEEFKSTLLKDIKENLLGKEVSALTGIQKLEMIAQMISIRSNGLIYIVFNILFLWDYQSAFALEIWKNNFGKNVENWLHSIGEIEALMSLAVPLQIEDGLTFPIIDNKNFKIDAKKIGHPLIKKEERVYNDILIDDKILIITGSNMSGKTTFLRTLGINMVLTNAGSATCSSELSLPIMDIYTSMRITDDLKNKISTFYGELLRIKDILDYSKTHKNTFFLIDEIFRGTNSKDRIYGAKNVVRNLNNSSLMGAITTHDLELCALDNHKRIVNYNFSEDYIDGKINFDYKIRKGKSTSTNAKHLMELVGIDLLE</sequence>
<dbReference type="EMBL" id="LTDM01000006">
    <property type="protein sequence ID" value="OLS03472.1"/>
    <property type="molecule type" value="Genomic_DNA"/>
</dbReference>
<keyword evidence="1" id="KW-0547">Nucleotide-binding</keyword>
<feature type="transmembrane region" description="Helical" evidence="4">
    <location>
        <begin position="318"/>
        <end position="336"/>
    </location>
</feature>